<comment type="caution">
    <text evidence="9">The sequence shown here is derived from an EMBL/GenBank/DDBJ whole genome shotgun (WGS) entry which is preliminary data.</text>
</comment>
<evidence type="ECO:0000313" key="9">
    <source>
        <dbReference type="EMBL" id="OEJ76092.1"/>
    </source>
</evidence>
<keyword evidence="2" id="KW-0813">Transport</keyword>
<evidence type="ECO:0000256" key="6">
    <source>
        <dbReference type="ARBA" id="ARBA00023136"/>
    </source>
</evidence>
<dbReference type="GO" id="GO:0005886">
    <property type="term" value="C:plasma membrane"/>
    <property type="evidence" value="ECO:0007669"/>
    <property type="project" value="UniProtKB-SubCell"/>
</dbReference>
<keyword evidence="6 7" id="KW-0472">Membrane</keyword>
<dbReference type="OrthoDB" id="180999at2"/>
<dbReference type="InterPro" id="IPR003838">
    <property type="entry name" value="ABC3_permease_C"/>
</dbReference>
<evidence type="ECO:0000256" key="7">
    <source>
        <dbReference type="SAM" id="Phobius"/>
    </source>
</evidence>
<accession>A0A1E5QN35</accession>
<feature type="transmembrane region" description="Helical" evidence="7">
    <location>
        <begin position="326"/>
        <end position="347"/>
    </location>
</feature>
<organism evidence="9">
    <name type="scientific">Desertifilum tharense IPPAS B-1220</name>
    <dbReference type="NCBI Taxonomy" id="1781255"/>
    <lineage>
        <taxon>Bacteria</taxon>
        <taxon>Bacillati</taxon>
        <taxon>Cyanobacteriota</taxon>
        <taxon>Cyanophyceae</taxon>
        <taxon>Desertifilales</taxon>
        <taxon>Desertifilaceae</taxon>
        <taxon>Desertifilum</taxon>
    </lineage>
</organism>
<keyword evidence="3" id="KW-1003">Cell membrane</keyword>
<sequence>MIKPIKPLQNLKRRTPLGWLQLSHDKSRMLVAIAGIAFADILIFMQLGFQNALYSSNTRLHQAVDAELVLISPQARNLINPSSFSRRRLYQAMNLPEVESADPLYLRIATWKNPQTRKDTSILVVGFNPQKPAFTLPEVNQYLDEIKLPDTLIFDRAARGEYKEAIAQIEQGQAVTTELERRNVKIDGLFTIGASFAADGTLMTSDQNFLRLFPRQQAGSVNLGLIQLKPDADPLQVQQSLQAYLPNDVKVLTHQEFIDFEKDYWAKNTAIGFVFNLGVAMGFIVGVIIVYQVLSTDVSDHMAEYATFKAMGYRSSYLLSIVIEEALILSLLGFIPGVGISFGLYALTRNATNLPLYMTLLRAGVVLMLTIMMCILSGGIATRKLQAADPADIF</sequence>
<dbReference type="NCBIfam" id="TIGR01185">
    <property type="entry name" value="devC"/>
    <property type="match status" value="1"/>
</dbReference>
<keyword evidence="4 7" id="KW-0812">Transmembrane</keyword>
<evidence type="ECO:0000259" key="8">
    <source>
        <dbReference type="Pfam" id="PF02687"/>
    </source>
</evidence>
<evidence type="ECO:0000256" key="2">
    <source>
        <dbReference type="ARBA" id="ARBA00022448"/>
    </source>
</evidence>
<protein>
    <submittedName>
        <fullName evidence="9">ABC transporter</fullName>
    </submittedName>
</protein>
<dbReference type="EMBL" id="MJGC01000041">
    <property type="protein sequence ID" value="OEJ76092.1"/>
    <property type="molecule type" value="Genomic_DNA"/>
</dbReference>
<dbReference type="InterPro" id="IPR051125">
    <property type="entry name" value="ABC-4/HrtB_transporter"/>
</dbReference>
<feature type="domain" description="ABC3 transporter permease C-terminal" evidence="8">
    <location>
        <begin position="279"/>
        <end position="385"/>
    </location>
</feature>
<gene>
    <name evidence="9" type="ORF">BH720_05905</name>
</gene>
<keyword evidence="5 7" id="KW-1133">Transmembrane helix</keyword>
<feature type="transmembrane region" description="Helical" evidence="7">
    <location>
        <begin position="270"/>
        <end position="294"/>
    </location>
</feature>
<feature type="transmembrane region" description="Helical" evidence="7">
    <location>
        <begin position="29"/>
        <end position="49"/>
    </location>
</feature>
<dbReference type="PANTHER" id="PTHR43738">
    <property type="entry name" value="ABC TRANSPORTER, MEMBRANE PROTEIN"/>
    <property type="match status" value="1"/>
</dbReference>
<proteinExistence type="predicted"/>
<evidence type="ECO:0000256" key="1">
    <source>
        <dbReference type="ARBA" id="ARBA00004651"/>
    </source>
</evidence>
<comment type="subcellular location">
    <subcellularLocation>
        <location evidence="1">Cell membrane</location>
        <topology evidence="1">Multi-pass membrane protein</topology>
    </subcellularLocation>
</comment>
<dbReference type="STRING" id="1781255.BH720_05905"/>
<dbReference type="AlphaFoldDB" id="A0A1E5QN35"/>
<evidence type="ECO:0000256" key="5">
    <source>
        <dbReference type="ARBA" id="ARBA00022989"/>
    </source>
</evidence>
<name>A0A1E5QN35_9CYAN</name>
<evidence type="ECO:0000256" key="4">
    <source>
        <dbReference type="ARBA" id="ARBA00022692"/>
    </source>
</evidence>
<dbReference type="PANTHER" id="PTHR43738:SF1">
    <property type="entry name" value="HEMIN TRANSPORT SYSTEM PERMEASE PROTEIN HRTB-RELATED"/>
    <property type="match status" value="1"/>
</dbReference>
<dbReference type="PIRSF" id="PIRSF031773">
    <property type="entry name" value="DevC"/>
    <property type="match status" value="1"/>
</dbReference>
<evidence type="ECO:0000256" key="3">
    <source>
        <dbReference type="ARBA" id="ARBA00022475"/>
    </source>
</evidence>
<dbReference type="Pfam" id="PF02687">
    <property type="entry name" value="FtsX"/>
    <property type="match status" value="1"/>
</dbReference>
<feature type="transmembrane region" description="Helical" evidence="7">
    <location>
        <begin position="359"/>
        <end position="381"/>
    </location>
</feature>
<reference evidence="9" key="1">
    <citation type="submission" date="2016-09" db="EMBL/GenBank/DDBJ databases">
        <title>Draft genome of thermotolerant cyanobacterium Desertifilum sp. strain IPPAS B-1220.</title>
        <authorList>
            <person name="Sinetova M.A."/>
            <person name="Bolakhan K."/>
            <person name="Zayadan B.K."/>
            <person name="Mironov K.S."/>
            <person name="Ustinova V."/>
            <person name="Kupriyanova E.V."/>
            <person name="Sidorov R.A."/>
            <person name="Skrypnik A.N."/>
            <person name="Gogoleva N.E."/>
            <person name="Gogolev Y.V."/>
            <person name="Los D.A."/>
        </authorList>
    </citation>
    <scope>NUCLEOTIDE SEQUENCE [LARGE SCALE GENOMIC DNA]</scope>
    <source>
        <strain evidence="9">IPPAS B-1220</strain>
    </source>
</reference>
<dbReference type="InterPro" id="IPR005891">
    <property type="entry name" value="DevC"/>
</dbReference>